<dbReference type="InterPro" id="IPR027417">
    <property type="entry name" value="P-loop_NTPase"/>
</dbReference>
<dbReference type="OrthoDB" id="9765164at2"/>
<dbReference type="EMBL" id="CYXO01000001">
    <property type="protein sequence ID" value="CUM69892.1"/>
    <property type="molecule type" value="Genomic_DNA"/>
</dbReference>
<dbReference type="GO" id="GO:0006355">
    <property type="term" value="P:regulation of DNA-templated transcription"/>
    <property type="evidence" value="ECO:0007669"/>
    <property type="project" value="InterPro"/>
</dbReference>
<name>A0A173QWA6_9FIRM</name>
<evidence type="ECO:0000313" key="11">
    <source>
        <dbReference type="Proteomes" id="UP000095597"/>
    </source>
</evidence>
<dbReference type="SUPFAM" id="SSF46785">
    <property type="entry name" value="Winged helix' DNA-binding domain"/>
    <property type="match status" value="1"/>
</dbReference>
<dbReference type="AlphaFoldDB" id="A0A173QWA6"/>
<evidence type="ECO:0000313" key="10">
    <source>
        <dbReference type="EMBL" id="CUM69892.1"/>
    </source>
</evidence>
<evidence type="ECO:0000259" key="8">
    <source>
        <dbReference type="PROSITE" id="PS51096"/>
    </source>
</evidence>
<dbReference type="InterPro" id="IPR036634">
    <property type="entry name" value="PRD_sf"/>
</dbReference>
<feature type="domain" description="Sigma-54 factor interaction" evidence="7">
    <location>
        <begin position="92"/>
        <end position="326"/>
    </location>
</feature>
<organism evidence="10 11">
    <name type="scientific">Dorea longicatena</name>
    <dbReference type="NCBI Taxonomy" id="88431"/>
    <lineage>
        <taxon>Bacteria</taxon>
        <taxon>Bacillati</taxon>
        <taxon>Bacillota</taxon>
        <taxon>Clostridia</taxon>
        <taxon>Lachnospirales</taxon>
        <taxon>Lachnospiraceae</taxon>
        <taxon>Dorea</taxon>
    </lineage>
</organism>
<keyword evidence="3" id="KW-0067">ATP-binding</keyword>
<dbReference type="GO" id="GO:0016740">
    <property type="term" value="F:transferase activity"/>
    <property type="evidence" value="ECO:0007669"/>
    <property type="project" value="UniProtKB-KW"/>
</dbReference>
<keyword evidence="5" id="KW-0238">DNA-binding</keyword>
<evidence type="ECO:0000256" key="6">
    <source>
        <dbReference type="ARBA" id="ARBA00023163"/>
    </source>
</evidence>
<gene>
    <name evidence="10" type="primary">zraR_1</name>
    <name evidence="10" type="ORF">ERS852573_00101</name>
</gene>
<dbReference type="CDD" id="cd00009">
    <property type="entry name" value="AAA"/>
    <property type="match status" value="1"/>
</dbReference>
<dbReference type="Proteomes" id="UP000095597">
    <property type="component" value="Unassembled WGS sequence"/>
</dbReference>
<dbReference type="InterPro" id="IPR036388">
    <property type="entry name" value="WH-like_DNA-bd_sf"/>
</dbReference>
<dbReference type="Pfam" id="PF00874">
    <property type="entry name" value="PRD"/>
    <property type="match status" value="1"/>
</dbReference>
<dbReference type="PROSITE" id="PS51096">
    <property type="entry name" value="PTS_EIIA_TYPE_4"/>
    <property type="match status" value="1"/>
</dbReference>
<protein>
    <submittedName>
        <fullName evidence="10">Transcriptional regulatory protein ZraR</fullName>
    </submittedName>
</protein>
<keyword evidence="6" id="KW-0804">Transcription</keyword>
<evidence type="ECO:0000256" key="4">
    <source>
        <dbReference type="ARBA" id="ARBA00023015"/>
    </source>
</evidence>
<evidence type="ECO:0000259" key="9">
    <source>
        <dbReference type="PROSITE" id="PS51372"/>
    </source>
</evidence>
<sequence>MEAKEEIYQYIRKNIKEDGVTAQSIAEIFGIKRNVASHYLNLLEKEGKLQKGTNRPVHFSIPTDTEKKAEECNNMIDERPVAQKEVSVFSKFIGYNGSMEQVIEKCKAAVNYPVNGLTMIICGASGVGKSYLASLIHQYAVESGAVEKNAPFVVLNCADYANNSELLSSVLFGHVKGAFTGANEEKQGLLAEADGGYLFLDEVHNLSAENQEKLFLFIDSQKYRMLGDSKNWQTAKVRLLFATTEDIHSTLLATFRRRIPFEIRIPDFLERSYGERFLLVSSFFQNEAEILKKNICVDSEYFRRMLNLHEEGNIGAVKSKIKVLCAQAYSQQREEELRITTPGKESSDSFHFYWNRPEKKKWMSSYQIFSNITGCFVPGMNYSKIEEVLDLFLQTITRRLEENKKENNFCEIPPFRHYEEKCRNSINKILKSYGYRLNELEIDEFYKMVIAVLFDETFFGAAFKISGYEKKKYRKYEVMISRILDAVLEDYNDNVREFLQTILTVWLSDKVKVKSKINALILMHGEHSASSMASLANEMIGDYVYEAFDMPIQVHTEDLIVKVDDYVRDIETNEGLVLLVDMGSLERMYDKISRNVAGDLVIVNNVSTAFALELGFSLFDKADIYRITQMDMLQFNMKMQYYKGLSQKPNIIVSCISGEGIAVEIKEILSRYVNTDEIDILTMDYSELKKQLNRGSAEDFHNTIVVFTTTPLSSTVVSVMNVEDLVNGFTNPSFPEFMLNKENVREFTNDIIKLFTLKGVASRLRFLNPEVVMQEVDQVIRGYENYYHVQLPNFLRINLFLHTSIMIERVLVKEESGKIDSIDTEGINEESRKFIEVSKDIFKSIMMKYKIEISDAEYLLLYQILQSVIQK</sequence>
<dbReference type="SUPFAM" id="SSF63520">
    <property type="entry name" value="PTS-regulatory domain, PRD"/>
    <property type="match status" value="1"/>
</dbReference>
<keyword evidence="4" id="KW-0805">Transcription regulation</keyword>
<dbReference type="InterPro" id="IPR004701">
    <property type="entry name" value="PTS_EIIA_man-typ"/>
</dbReference>
<dbReference type="Gene3D" id="3.40.50.300">
    <property type="entry name" value="P-loop containing nucleotide triphosphate hydrolases"/>
    <property type="match status" value="1"/>
</dbReference>
<dbReference type="InterPro" id="IPR036390">
    <property type="entry name" value="WH_DNA-bd_sf"/>
</dbReference>
<dbReference type="PROSITE" id="PS50045">
    <property type="entry name" value="SIGMA54_INTERACT_4"/>
    <property type="match status" value="1"/>
</dbReference>
<dbReference type="Pfam" id="PF04703">
    <property type="entry name" value="FaeA"/>
    <property type="match status" value="1"/>
</dbReference>
<evidence type="ECO:0000256" key="3">
    <source>
        <dbReference type="ARBA" id="ARBA00022840"/>
    </source>
</evidence>
<dbReference type="PANTHER" id="PTHR32071">
    <property type="entry name" value="TRANSCRIPTIONAL REGULATORY PROTEIN"/>
    <property type="match status" value="1"/>
</dbReference>
<dbReference type="GO" id="GO:0003677">
    <property type="term" value="F:DNA binding"/>
    <property type="evidence" value="ECO:0007669"/>
    <property type="project" value="UniProtKB-KW"/>
</dbReference>
<dbReference type="InterPro" id="IPR006793">
    <property type="entry name" value="FaeA"/>
</dbReference>
<dbReference type="GO" id="GO:0005524">
    <property type="term" value="F:ATP binding"/>
    <property type="evidence" value="ECO:0007669"/>
    <property type="project" value="UniProtKB-KW"/>
</dbReference>
<dbReference type="Gene3D" id="3.40.50.510">
    <property type="entry name" value="Phosphotransferase system, mannose-type IIA component"/>
    <property type="match status" value="1"/>
</dbReference>
<dbReference type="InterPro" id="IPR003593">
    <property type="entry name" value="AAA+_ATPase"/>
</dbReference>
<evidence type="ECO:0000259" key="7">
    <source>
        <dbReference type="PROSITE" id="PS50045"/>
    </source>
</evidence>
<evidence type="ECO:0000256" key="1">
    <source>
        <dbReference type="ARBA" id="ARBA00022679"/>
    </source>
</evidence>
<dbReference type="SMART" id="SM00382">
    <property type="entry name" value="AAA"/>
    <property type="match status" value="1"/>
</dbReference>
<dbReference type="InterPro" id="IPR036662">
    <property type="entry name" value="PTS_EIIA_man-typ_sf"/>
</dbReference>
<accession>A0A173QWA6</accession>
<feature type="domain" description="PTS EIIA type-4" evidence="8">
    <location>
        <begin position="516"/>
        <end position="645"/>
    </location>
</feature>
<dbReference type="InterPro" id="IPR002078">
    <property type="entry name" value="Sigma_54_int"/>
</dbReference>
<keyword evidence="1" id="KW-0808">Transferase</keyword>
<dbReference type="GO" id="GO:0016020">
    <property type="term" value="C:membrane"/>
    <property type="evidence" value="ECO:0007669"/>
    <property type="project" value="InterPro"/>
</dbReference>
<evidence type="ECO:0000256" key="5">
    <source>
        <dbReference type="ARBA" id="ARBA00023125"/>
    </source>
</evidence>
<proteinExistence type="predicted"/>
<keyword evidence="2" id="KW-0547">Nucleotide-binding</keyword>
<dbReference type="GO" id="GO:0009401">
    <property type="term" value="P:phosphoenolpyruvate-dependent sugar phosphotransferase system"/>
    <property type="evidence" value="ECO:0007669"/>
    <property type="project" value="InterPro"/>
</dbReference>
<dbReference type="PANTHER" id="PTHR32071:SF38">
    <property type="entry name" value="PSP OPERON TRANSCRIPTIONAL ACTIVATOR"/>
    <property type="match status" value="1"/>
</dbReference>
<feature type="domain" description="PRD" evidence="9">
    <location>
        <begin position="767"/>
        <end position="871"/>
    </location>
</feature>
<dbReference type="Gene3D" id="1.10.1790.10">
    <property type="entry name" value="PRD domain"/>
    <property type="match status" value="1"/>
</dbReference>
<dbReference type="Gene3D" id="1.10.10.10">
    <property type="entry name" value="Winged helix-like DNA-binding domain superfamily/Winged helix DNA-binding domain"/>
    <property type="match status" value="1"/>
</dbReference>
<dbReference type="Pfam" id="PF00158">
    <property type="entry name" value="Sigma54_activat"/>
    <property type="match status" value="1"/>
</dbReference>
<reference evidence="10 11" key="1">
    <citation type="submission" date="2015-09" db="EMBL/GenBank/DDBJ databases">
        <authorList>
            <consortium name="Pathogen Informatics"/>
        </authorList>
    </citation>
    <scope>NUCLEOTIDE SEQUENCE [LARGE SCALE GENOMIC DNA]</scope>
    <source>
        <strain evidence="10 11">2789STDY5834961</strain>
    </source>
</reference>
<dbReference type="PROSITE" id="PS51372">
    <property type="entry name" value="PRD_2"/>
    <property type="match status" value="1"/>
</dbReference>
<dbReference type="Pfam" id="PF03610">
    <property type="entry name" value="EIIA-man"/>
    <property type="match status" value="1"/>
</dbReference>
<evidence type="ECO:0000256" key="2">
    <source>
        <dbReference type="ARBA" id="ARBA00022741"/>
    </source>
</evidence>
<dbReference type="InterPro" id="IPR011608">
    <property type="entry name" value="PRD"/>
</dbReference>
<dbReference type="RefSeq" id="WP_055213130.1">
    <property type="nucleotide sequence ID" value="NZ_CYXO01000001.1"/>
</dbReference>
<dbReference type="SUPFAM" id="SSF52540">
    <property type="entry name" value="P-loop containing nucleoside triphosphate hydrolases"/>
    <property type="match status" value="1"/>
</dbReference>
<dbReference type="SUPFAM" id="SSF53062">
    <property type="entry name" value="PTS system fructose IIA component-like"/>
    <property type="match status" value="1"/>
</dbReference>